<dbReference type="AlphaFoldDB" id="A0A8S1KRU6"/>
<comment type="caution">
    <text evidence="1">The sequence shown here is derived from an EMBL/GenBank/DDBJ whole genome shotgun (WGS) entry which is preliminary data.</text>
</comment>
<accession>A0A8S1KRU6</accession>
<reference evidence="1" key="1">
    <citation type="submission" date="2021-01" db="EMBL/GenBank/DDBJ databases">
        <authorList>
            <consortium name="Genoscope - CEA"/>
            <person name="William W."/>
        </authorList>
    </citation>
    <scope>NUCLEOTIDE SEQUENCE</scope>
</reference>
<gene>
    <name evidence="1" type="ORF">PSON_ATCC_30995.1.T0110312</name>
</gene>
<dbReference type="Proteomes" id="UP000692954">
    <property type="component" value="Unassembled WGS sequence"/>
</dbReference>
<dbReference type="EMBL" id="CAJJDN010000011">
    <property type="protein sequence ID" value="CAD8057627.1"/>
    <property type="molecule type" value="Genomic_DNA"/>
</dbReference>
<keyword evidence="2" id="KW-1185">Reference proteome</keyword>
<protein>
    <submittedName>
        <fullName evidence="1">Uncharacterized protein</fullName>
    </submittedName>
</protein>
<name>A0A8S1KRU6_9CILI</name>
<evidence type="ECO:0000313" key="1">
    <source>
        <dbReference type="EMBL" id="CAD8057627.1"/>
    </source>
</evidence>
<evidence type="ECO:0000313" key="2">
    <source>
        <dbReference type="Proteomes" id="UP000692954"/>
    </source>
</evidence>
<sequence length="347" mass="41178">MKILQSTEWKSLHVDALNALNLLIEQESQLLDILQQEKLFLQQIIYQAFNLALDDYLMALTEFLSLYLQAKRELKFEDQYNITMDILNRAIQTKDLQIIYGSILLANCLSEQEFTFFQQIYSIADIIVEYLEQELSQFEYIVILKTLRICIKKMSELLFPLIGKNNIMEILFNLTQKLEKQAGKDLLKLISCCYKSYTNLSFVIEDQVLNKFVQKCLMEYLEKFIDFYAQSNFAYCYKIKVLDKLINCQKYIQFRLQEQQQFNPQSFIKFFGVVEQAIDQVNLKVEQILYYIEVLSNILQIEDMRYQTEVLKLIPNQLYDQLNNLSVHENERVAQETTNLIVLLQFC</sequence>
<proteinExistence type="predicted"/>
<organism evidence="1 2">
    <name type="scientific">Paramecium sonneborni</name>
    <dbReference type="NCBI Taxonomy" id="65129"/>
    <lineage>
        <taxon>Eukaryota</taxon>
        <taxon>Sar</taxon>
        <taxon>Alveolata</taxon>
        <taxon>Ciliophora</taxon>
        <taxon>Intramacronucleata</taxon>
        <taxon>Oligohymenophorea</taxon>
        <taxon>Peniculida</taxon>
        <taxon>Parameciidae</taxon>
        <taxon>Paramecium</taxon>
    </lineage>
</organism>